<dbReference type="AlphaFoldDB" id="A0A562I104"/>
<evidence type="ECO:0000313" key="2">
    <source>
        <dbReference type="EMBL" id="TWH64338.1"/>
    </source>
</evidence>
<comment type="caution">
    <text evidence="2">The sequence shown here is derived from an EMBL/GenBank/DDBJ whole genome shotgun (WGS) entry which is preliminary data.</text>
</comment>
<evidence type="ECO:0000256" key="1">
    <source>
        <dbReference type="SAM" id="Phobius"/>
    </source>
</evidence>
<gene>
    <name evidence="2" type="ORF">LX59_02541</name>
</gene>
<keyword evidence="1" id="KW-0812">Transmembrane</keyword>
<sequence>MDAPAKQKGLTLTSWLAILSIVAFIAGVAFKIVPHYLDYMSLDKIILQAEEESQKSGARLASVSDLKDYIRKGMQVNGLRDISMDQALKIELNNDTFNVQLDYEQREPLVRTLSLVAHFKKTYQFRIP</sequence>
<keyword evidence="3" id="KW-1185">Reference proteome</keyword>
<protein>
    <submittedName>
        <fullName evidence="2">Uncharacterized protein DUF4845</fullName>
    </submittedName>
</protein>
<keyword evidence="1" id="KW-1133">Transmembrane helix</keyword>
<dbReference type="InterPro" id="IPR032314">
    <property type="entry name" value="DUF4845"/>
</dbReference>
<dbReference type="Proteomes" id="UP000319627">
    <property type="component" value="Unassembled WGS sequence"/>
</dbReference>
<reference evidence="2 3" key="1">
    <citation type="submission" date="2019-07" db="EMBL/GenBank/DDBJ databases">
        <title>Genomic Encyclopedia of Type Strains, Phase I: the one thousand microbial genomes (KMG-I) project.</title>
        <authorList>
            <person name="Kyrpides N."/>
        </authorList>
    </citation>
    <scope>NUCLEOTIDE SEQUENCE [LARGE SCALE GENOMIC DNA]</scope>
    <source>
        <strain evidence="2 3">DSM 375</strain>
    </source>
</reference>
<evidence type="ECO:0000313" key="3">
    <source>
        <dbReference type="Proteomes" id="UP000319627"/>
    </source>
</evidence>
<organism evidence="2 3">
    <name type="scientific">Azomonas agilis</name>
    <dbReference type="NCBI Taxonomy" id="116849"/>
    <lineage>
        <taxon>Bacteria</taxon>
        <taxon>Pseudomonadati</taxon>
        <taxon>Pseudomonadota</taxon>
        <taxon>Gammaproteobacteria</taxon>
        <taxon>Pseudomonadales</taxon>
        <taxon>Pseudomonadaceae</taxon>
        <taxon>Azomonas</taxon>
    </lineage>
</organism>
<name>A0A562I104_9GAMM</name>
<keyword evidence="1" id="KW-0472">Membrane</keyword>
<feature type="transmembrane region" description="Helical" evidence="1">
    <location>
        <begin position="12"/>
        <end position="33"/>
    </location>
</feature>
<dbReference type="EMBL" id="VLKG01000010">
    <property type="protein sequence ID" value="TWH64338.1"/>
    <property type="molecule type" value="Genomic_DNA"/>
</dbReference>
<proteinExistence type="predicted"/>
<dbReference type="RefSeq" id="WP_144572343.1">
    <property type="nucleotide sequence ID" value="NZ_VLKG01000010.1"/>
</dbReference>
<dbReference type="Pfam" id="PF16137">
    <property type="entry name" value="DUF4845"/>
    <property type="match status" value="1"/>
</dbReference>
<dbReference type="OrthoDB" id="5734946at2"/>
<accession>A0A562I104</accession>